<dbReference type="InterPro" id="IPR051923">
    <property type="entry name" value="Glycosyl_Hydrolase_39"/>
</dbReference>
<protein>
    <recommendedName>
        <fullName evidence="3">Beta-xylosidase</fullName>
    </recommendedName>
</protein>
<evidence type="ECO:0008006" key="3">
    <source>
        <dbReference type="Google" id="ProtNLM"/>
    </source>
</evidence>
<accession>A0ABR7YVF4</accession>
<proteinExistence type="predicted"/>
<organism evidence="1 2">
    <name type="scientific">Pseudomonas typographi</name>
    <dbReference type="NCBI Taxonomy" id="2715964"/>
    <lineage>
        <taxon>Bacteria</taxon>
        <taxon>Pseudomonadati</taxon>
        <taxon>Pseudomonadota</taxon>
        <taxon>Gammaproteobacteria</taxon>
        <taxon>Pseudomonadales</taxon>
        <taxon>Pseudomonadaceae</taxon>
        <taxon>Pseudomonas</taxon>
    </lineage>
</organism>
<dbReference type="EMBL" id="JAAOCA010000001">
    <property type="protein sequence ID" value="MBD1597178.1"/>
    <property type="molecule type" value="Genomic_DNA"/>
</dbReference>
<keyword evidence="2" id="KW-1185">Reference proteome</keyword>
<sequence>MLCGLLLGLAASAQGGEFIVGAGTHLLNRTGDVAPAMAMAQQAGIASLRDDAWWSSMELQPGVLHTPAEWRKYLAEQQRLGLGNVLILGYGNQFYNRDAKPIAQTVRNGFARYVDEVTQRLKGQVDYWEIYNEWDIAKPRLAGDADSRAYLKLVHDTAPQVRKNDPKALLLAGAVTTDGIEKGFAERLVQGGVMNMVDGLSLHPYVHCAKAGGGNTPEHWAGWLRDLSQQFDRLAGREVPLYLTEMGWHSTGDRHPCGIASNTQAAFLARSFLLAKTVPAIKGMWWYDLVNDGDDPADPEHNFGLVRQNLSPKPAYAVLKALSPLLRQGVFESQATGADNSYQLLFSLGGEQQLAAWAPGRTRAVTIHAGGPLDGPVRLLDTRHPEAGSVDSDSHWQCQGEQCSAQLALGEFPLLINLGKARWLPPTAAQE</sequence>
<dbReference type="Proteomes" id="UP000805841">
    <property type="component" value="Unassembled WGS sequence"/>
</dbReference>
<dbReference type="PANTHER" id="PTHR12631:SF10">
    <property type="entry name" value="BETA-XYLOSIDASE-LIKE PROTEIN-RELATED"/>
    <property type="match status" value="1"/>
</dbReference>
<dbReference type="InterPro" id="IPR017853">
    <property type="entry name" value="GH"/>
</dbReference>
<name>A0ABR7YVF4_9PSED</name>
<reference evidence="1 2" key="1">
    <citation type="journal article" date="2020" name="Insects">
        <title>Bacteria Belonging to Pseudomonas typographi sp. nov. from the Bark Beetle Ips typographus Have Genomic Potential to Aid in the Host Ecology.</title>
        <authorList>
            <person name="Peral-Aranega E."/>
            <person name="Saati-Santamaria Z."/>
            <person name="Kolarik M."/>
            <person name="Rivas R."/>
            <person name="Garcia-Fraile P."/>
        </authorList>
    </citation>
    <scope>NUCLEOTIDE SEQUENCE [LARGE SCALE GENOMIC DNA]</scope>
    <source>
        <strain evidence="1 2">CA3A</strain>
    </source>
</reference>
<evidence type="ECO:0000313" key="1">
    <source>
        <dbReference type="EMBL" id="MBD1597178.1"/>
    </source>
</evidence>
<dbReference type="Gene3D" id="3.20.20.80">
    <property type="entry name" value="Glycosidases"/>
    <property type="match status" value="1"/>
</dbReference>
<evidence type="ECO:0000313" key="2">
    <source>
        <dbReference type="Proteomes" id="UP000805841"/>
    </source>
</evidence>
<gene>
    <name evidence="1" type="ORF">HAQ05_00425</name>
</gene>
<dbReference type="SUPFAM" id="SSF51445">
    <property type="entry name" value="(Trans)glycosidases"/>
    <property type="match status" value="1"/>
</dbReference>
<dbReference type="PANTHER" id="PTHR12631">
    <property type="entry name" value="ALPHA-L-IDURONIDASE"/>
    <property type="match status" value="1"/>
</dbReference>
<comment type="caution">
    <text evidence="1">The sequence shown here is derived from an EMBL/GenBank/DDBJ whole genome shotgun (WGS) entry which is preliminary data.</text>
</comment>